<dbReference type="Proteomes" id="UP000614601">
    <property type="component" value="Unassembled WGS sequence"/>
</dbReference>
<comment type="caution">
    <text evidence="1">The sequence shown here is derived from an EMBL/GenBank/DDBJ whole genome shotgun (WGS) entry which is preliminary data.</text>
</comment>
<protein>
    <submittedName>
        <fullName evidence="1">Uncharacterized protein</fullName>
    </submittedName>
</protein>
<dbReference type="EMBL" id="CAJFDH010000004">
    <property type="protein sequence ID" value="CAD5218674.1"/>
    <property type="molecule type" value="Genomic_DNA"/>
</dbReference>
<keyword evidence="2" id="KW-1185">Reference proteome</keyword>
<accession>A0A811KQC2</accession>
<dbReference type="AlphaFoldDB" id="A0A811KQC2"/>
<sequence>MERKEITRRPNKLWKKLLAITLQHNLLFGSHQKYYFDCNINNVCTVELKGVNKIDDSLKPVEILLKYFCHTIEDAKKLRRKPSQVRKMIGWKVEDGNVDELLQDVIYTMQKDKSLFEAEMKKYYYANKHSRAMLSTRL</sequence>
<reference evidence="1" key="1">
    <citation type="submission" date="2020-09" db="EMBL/GenBank/DDBJ databases">
        <authorList>
            <person name="Kikuchi T."/>
        </authorList>
    </citation>
    <scope>NUCLEOTIDE SEQUENCE</scope>
    <source>
        <strain evidence="1">SH1</strain>
    </source>
</reference>
<evidence type="ECO:0000313" key="2">
    <source>
        <dbReference type="Proteomes" id="UP000614601"/>
    </source>
</evidence>
<name>A0A811KQC2_9BILA</name>
<dbReference type="OrthoDB" id="10331789at2759"/>
<gene>
    <name evidence="1" type="ORF">BOKJ2_LOCUS7884</name>
</gene>
<proteinExistence type="predicted"/>
<dbReference type="Proteomes" id="UP000783686">
    <property type="component" value="Unassembled WGS sequence"/>
</dbReference>
<dbReference type="EMBL" id="CAJFCW020000004">
    <property type="protein sequence ID" value="CAG9111295.1"/>
    <property type="molecule type" value="Genomic_DNA"/>
</dbReference>
<organism evidence="1 2">
    <name type="scientific">Bursaphelenchus okinawaensis</name>
    <dbReference type="NCBI Taxonomy" id="465554"/>
    <lineage>
        <taxon>Eukaryota</taxon>
        <taxon>Metazoa</taxon>
        <taxon>Ecdysozoa</taxon>
        <taxon>Nematoda</taxon>
        <taxon>Chromadorea</taxon>
        <taxon>Rhabditida</taxon>
        <taxon>Tylenchina</taxon>
        <taxon>Tylenchomorpha</taxon>
        <taxon>Aphelenchoidea</taxon>
        <taxon>Aphelenchoididae</taxon>
        <taxon>Bursaphelenchus</taxon>
    </lineage>
</organism>
<evidence type="ECO:0000313" key="1">
    <source>
        <dbReference type="EMBL" id="CAD5218674.1"/>
    </source>
</evidence>